<evidence type="ECO:0000313" key="1">
    <source>
        <dbReference type="EMBL" id="JAS07747.1"/>
    </source>
</evidence>
<organism evidence="1">
    <name type="scientific">Clastoptera arizonana</name>
    <name type="common">Arizona spittle bug</name>
    <dbReference type="NCBI Taxonomy" id="38151"/>
    <lineage>
        <taxon>Eukaryota</taxon>
        <taxon>Metazoa</taxon>
        <taxon>Ecdysozoa</taxon>
        <taxon>Arthropoda</taxon>
        <taxon>Hexapoda</taxon>
        <taxon>Insecta</taxon>
        <taxon>Pterygota</taxon>
        <taxon>Neoptera</taxon>
        <taxon>Paraneoptera</taxon>
        <taxon>Hemiptera</taxon>
        <taxon>Auchenorrhyncha</taxon>
        <taxon>Cercopoidea</taxon>
        <taxon>Clastopteridae</taxon>
        <taxon>Clastoptera</taxon>
    </lineage>
</organism>
<reference evidence="1" key="1">
    <citation type="submission" date="2015-12" db="EMBL/GenBank/DDBJ databases">
        <title>De novo transcriptome assembly of four potential Pierce s Disease insect vectors from Arizona vineyards.</title>
        <authorList>
            <person name="Tassone E.E."/>
        </authorList>
    </citation>
    <scope>NUCLEOTIDE SEQUENCE</scope>
</reference>
<dbReference type="AlphaFoldDB" id="A0A1B6C2J4"/>
<dbReference type="EMBL" id="GEDC01029551">
    <property type="protein sequence ID" value="JAS07747.1"/>
    <property type="molecule type" value="Transcribed_RNA"/>
</dbReference>
<protein>
    <submittedName>
        <fullName evidence="1">Uncharacterized protein</fullName>
    </submittedName>
</protein>
<gene>
    <name evidence="1" type="ORF">g.10283</name>
</gene>
<feature type="non-terminal residue" evidence="1">
    <location>
        <position position="390"/>
    </location>
</feature>
<sequence>MDFTSDTNISPNSMHVIQVCSLPVYQPQIKTSKVVFNERLQNITLESRVIVRERKEIDGVLNGVPTIDLINSLQLVKTSIKGYNTSKLNHEESSFINDTLNLSYLSNSTLNEINEDVTHIEEDNVLNFERNSLYVKLNSVMYLNKLMTNLIKSKKENMLLLNEKCDKLRGDRAVIMRYLCIEDESASEKDKEHILSSYEMDIDICQKNVNKEGRKLESIYFQLLYIFKPKYLTFEFRKKYLEDIVGIVELLRGVKIEVLKLVNNYMILQKMIKSKHDFETKTVYLNQDEEYGLEENLNQIEKQILALQSNLIDIEKRSRFSRIQLDKNVIQKLKLLYFKNKMEMIRKEYNELKVDVENNFKILFKNFSLISDNLRLIENKICIPIKNCND</sequence>
<accession>A0A1B6C2J4</accession>
<name>A0A1B6C2J4_9HEMI</name>
<proteinExistence type="predicted"/>